<evidence type="ECO:0000313" key="2">
    <source>
        <dbReference type="Proteomes" id="UP000276215"/>
    </source>
</evidence>
<dbReference type="STRING" id="1336337.A0A3N4K8U0"/>
<keyword evidence="2" id="KW-1185">Reference proteome</keyword>
<dbReference type="Proteomes" id="UP000276215">
    <property type="component" value="Unassembled WGS sequence"/>
</dbReference>
<dbReference type="AlphaFoldDB" id="A0A3N4K8U0"/>
<gene>
    <name evidence="1" type="ORF">L873DRAFT_1757372</name>
</gene>
<organism evidence="1 2">
    <name type="scientific">Choiromyces venosus 120613-1</name>
    <dbReference type="NCBI Taxonomy" id="1336337"/>
    <lineage>
        <taxon>Eukaryota</taxon>
        <taxon>Fungi</taxon>
        <taxon>Dikarya</taxon>
        <taxon>Ascomycota</taxon>
        <taxon>Pezizomycotina</taxon>
        <taxon>Pezizomycetes</taxon>
        <taxon>Pezizales</taxon>
        <taxon>Tuberaceae</taxon>
        <taxon>Choiromyces</taxon>
    </lineage>
</organism>
<protein>
    <recommendedName>
        <fullName evidence="3">Flavin-nucleotide-binding protein</fullName>
    </recommendedName>
</protein>
<evidence type="ECO:0008006" key="3">
    <source>
        <dbReference type="Google" id="ProtNLM"/>
    </source>
</evidence>
<dbReference type="InterPro" id="IPR024747">
    <property type="entry name" value="Pyridox_Oxase-rel"/>
</dbReference>
<dbReference type="InterPro" id="IPR012349">
    <property type="entry name" value="Split_barrel_FMN-bd"/>
</dbReference>
<proteinExistence type="predicted"/>
<dbReference type="Gene3D" id="2.30.110.10">
    <property type="entry name" value="Electron Transport, Fmn-binding Protein, Chain A"/>
    <property type="match status" value="1"/>
</dbReference>
<dbReference type="Pfam" id="PF12900">
    <property type="entry name" value="Pyridox_ox_2"/>
    <property type="match status" value="1"/>
</dbReference>
<reference evidence="1 2" key="1">
    <citation type="journal article" date="2018" name="Nat. Ecol. Evol.">
        <title>Pezizomycetes genomes reveal the molecular basis of ectomycorrhizal truffle lifestyle.</title>
        <authorList>
            <person name="Murat C."/>
            <person name="Payen T."/>
            <person name="Noel B."/>
            <person name="Kuo A."/>
            <person name="Morin E."/>
            <person name="Chen J."/>
            <person name="Kohler A."/>
            <person name="Krizsan K."/>
            <person name="Balestrini R."/>
            <person name="Da Silva C."/>
            <person name="Montanini B."/>
            <person name="Hainaut M."/>
            <person name="Levati E."/>
            <person name="Barry K.W."/>
            <person name="Belfiori B."/>
            <person name="Cichocki N."/>
            <person name="Clum A."/>
            <person name="Dockter R.B."/>
            <person name="Fauchery L."/>
            <person name="Guy J."/>
            <person name="Iotti M."/>
            <person name="Le Tacon F."/>
            <person name="Lindquist E.A."/>
            <person name="Lipzen A."/>
            <person name="Malagnac F."/>
            <person name="Mello A."/>
            <person name="Molinier V."/>
            <person name="Miyauchi S."/>
            <person name="Poulain J."/>
            <person name="Riccioni C."/>
            <person name="Rubini A."/>
            <person name="Sitrit Y."/>
            <person name="Splivallo R."/>
            <person name="Traeger S."/>
            <person name="Wang M."/>
            <person name="Zifcakova L."/>
            <person name="Wipf D."/>
            <person name="Zambonelli A."/>
            <person name="Paolocci F."/>
            <person name="Nowrousian M."/>
            <person name="Ottonello S."/>
            <person name="Baldrian P."/>
            <person name="Spatafora J.W."/>
            <person name="Henrissat B."/>
            <person name="Nagy L.G."/>
            <person name="Aury J.M."/>
            <person name="Wincker P."/>
            <person name="Grigoriev I.V."/>
            <person name="Bonfante P."/>
            <person name="Martin F.M."/>
        </authorList>
    </citation>
    <scope>NUCLEOTIDE SEQUENCE [LARGE SCALE GENOMIC DNA]</scope>
    <source>
        <strain evidence="1 2">120613-1</strain>
    </source>
</reference>
<evidence type="ECO:0000313" key="1">
    <source>
        <dbReference type="EMBL" id="RPB05868.1"/>
    </source>
</evidence>
<dbReference type="OrthoDB" id="444432at2759"/>
<dbReference type="PANTHER" id="PTHR34071:SF2">
    <property type="entry name" value="FLAVIN-NUCLEOTIDE-BINDING PROTEIN"/>
    <property type="match status" value="1"/>
</dbReference>
<dbReference type="EMBL" id="ML120352">
    <property type="protein sequence ID" value="RPB05868.1"/>
    <property type="molecule type" value="Genomic_DNA"/>
</dbReference>
<sequence length="266" mass="28899">MSNELSYPKTSVSKVNRYNNRAHYDTTTIHQIINSTPVLHVSFLTPSNPKDPTSPPLPTILPMIGQMGSFTHPSADESEPLDCYLHGYVSSRLMNLSRANPSIPICIAATKLDGLVLSLTPNSHSYNYRSAVLHGSASLVEDVEEKLYAMRLVTESVVPGRWEGTRIPPDETELTSTSVLRVKVSSASAKVRAAGPGDERKDVENEEVTGRVWTGVVPVWENFGEPVPGGEGVGGVAPGYVREFVEGWNMRERGYAEGVAGKVYGS</sequence>
<name>A0A3N4K8U0_9PEZI</name>
<accession>A0A3N4K8U0</accession>
<dbReference type="PANTHER" id="PTHR34071">
    <property type="entry name" value="5-NITROIMIDAZOLE ANTIBIOTICS RESISTANCE PROTEIN, NIMA-FAMILY-RELATED PROTEIN-RELATED"/>
    <property type="match status" value="1"/>
</dbReference>
<dbReference type="SUPFAM" id="SSF50475">
    <property type="entry name" value="FMN-binding split barrel"/>
    <property type="match status" value="1"/>
</dbReference>